<keyword evidence="1" id="KW-0812">Transmembrane</keyword>
<sequence length="307" mass="34038">MQFTLTDDPPSASSPFEVLLWAMLFLVPWVALLRARWSMQGPRDSHDVLSLKASSPWTWGRSVRELLGWVGVAVVLMGPLLAFWAFVVSITRWSLARYPELRPEPWSVDAVCYGLVLLTACAVVPLVRWLGQSPLPGRSTVLRRFTDPLGWGAVAVAFVGPCLLAALCICTVWTAPVPGCEVLYLNGQLLNPPPALLSMERLLRGGIAVPLLSGAFYFVRAWWLRSASRLRDLLSWMGIAALFIGPLLLGMAILISEAALEEQVAQTGDGIDPTHWKWFAAMTLLFVLLRMKWLRSNSSHRDVLHIA</sequence>
<feature type="transmembrane region" description="Helical" evidence="1">
    <location>
        <begin position="151"/>
        <end position="175"/>
    </location>
</feature>
<reference evidence="3" key="2">
    <citation type="submission" date="2012-03" db="EMBL/GenBank/DDBJ databases">
        <title>Genome sequence of the fruiting myxobacterium Corallococcus coralloides DSM 2259.</title>
        <authorList>
            <person name="Huntley S."/>
            <person name="Zhang Y."/>
            <person name="Treuner-Lange A."/>
            <person name="Sensen C.W."/>
            <person name="Sogaard-Andersen L."/>
        </authorList>
    </citation>
    <scope>NUCLEOTIDE SEQUENCE [LARGE SCALE GENOMIC DNA]</scope>
    <source>
        <strain evidence="3">ATCC 25202 / DSM 2259 / NBRC 100086 / M2</strain>
    </source>
</reference>
<gene>
    <name evidence="2" type="ordered locus">COCOR_07448</name>
</gene>
<feature type="transmembrane region" description="Helical" evidence="1">
    <location>
        <begin position="234"/>
        <end position="255"/>
    </location>
</feature>
<dbReference type="OrthoDB" id="5519450at2"/>
<reference evidence="2 3" key="1">
    <citation type="journal article" date="2012" name="J. Bacteriol.">
        <title>Complete Genome Sequence of the Fruiting Myxobacterium Corallococcus coralloides DSM 2259.</title>
        <authorList>
            <person name="Huntley S."/>
            <person name="Zhang Y."/>
            <person name="Treuner-Lange A."/>
            <person name="Kneip S."/>
            <person name="Sensen C.W."/>
            <person name="Sogaard-Andersen L."/>
        </authorList>
    </citation>
    <scope>NUCLEOTIDE SEQUENCE [LARGE SCALE GENOMIC DNA]</scope>
    <source>
        <strain evidence="3">ATCC 25202 / DSM 2259 / NBRC 100086 / M2</strain>
    </source>
</reference>
<dbReference type="InParanoid" id="H8MMR5"/>
<feature type="transmembrane region" description="Helical" evidence="1">
    <location>
        <begin position="18"/>
        <end position="35"/>
    </location>
</feature>
<dbReference type="KEGG" id="ccx:COCOR_07448"/>
<dbReference type="EMBL" id="CP003389">
    <property type="protein sequence ID" value="AFE07540.1"/>
    <property type="molecule type" value="Genomic_DNA"/>
</dbReference>
<evidence type="ECO:0000313" key="2">
    <source>
        <dbReference type="EMBL" id="AFE07540.1"/>
    </source>
</evidence>
<feature type="transmembrane region" description="Helical" evidence="1">
    <location>
        <begin position="202"/>
        <end position="222"/>
    </location>
</feature>
<feature type="transmembrane region" description="Helical" evidence="1">
    <location>
        <begin position="110"/>
        <end position="130"/>
    </location>
</feature>
<organism evidence="2 3">
    <name type="scientific">Corallococcus coralloides (strain ATCC 25202 / DSM 2259 / NBRC 100086 / M2)</name>
    <name type="common">Myxococcus coralloides</name>
    <dbReference type="NCBI Taxonomy" id="1144275"/>
    <lineage>
        <taxon>Bacteria</taxon>
        <taxon>Pseudomonadati</taxon>
        <taxon>Myxococcota</taxon>
        <taxon>Myxococcia</taxon>
        <taxon>Myxococcales</taxon>
        <taxon>Cystobacterineae</taxon>
        <taxon>Myxococcaceae</taxon>
        <taxon>Corallococcus</taxon>
    </lineage>
</organism>
<keyword evidence="3" id="KW-1185">Reference proteome</keyword>
<keyword evidence="1" id="KW-0472">Membrane</keyword>
<keyword evidence="1" id="KW-1133">Transmembrane helix</keyword>
<name>H8MMR5_CORCM</name>
<dbReference type="HOGENOM" id="CLU_905242_0_0_7"/>
<accession>H8MMR5</accession>
<evidence type="ECO:0000313" key="3">
    <source>
        <dbReference type="Proteomes" id="UP000007587"/>
    </source>
</evidence>
<evidence type="ECO:0000256" key="1">
    <source>
        <dbReference type="SAM" id="Phobius"/>
    </source>
</evidence>
<dbReference type="STRING" id="1144275.COCOR_07448"/>
<dbReference type="Proteomes" id="UP000007587">
    <property type="component" value="Chromosome"/>
</dbReference>
<dbReference type="AlphaFoldDB" id="H8MMR5"/>
<feature type="transmembrane region" description="Helical" evidence="1">
    <location>
        <begin position="66"/>
        <end position="90"/>
    </location>
</feature>
<protein>
    <submittedName>
        <fullName evidence="2">Uncharacterized protein</fullName>
    </submittedName>
</protein>
<proteinExistence type="predicted"/>
<dbReference type="RefSeq" id="WP_014400231.1">
    <property type="nucleotide sequence ID" value="NC_017030.1"/>
</dbReference>
<feature type="transmembrane region" description="Helical" evidence="1">
    <location>
        <begin position="275"/>
        <end position="291"/>
    </location>
</feature>